<evidence type="ECO:0000256" key="2">
    <source>
        <dbReference type="SAM" id="Phobius"/>
    </source>
</evidence>
<accession>A0A0X8F9N1</accession>
<sequence length="190" mass="20882">MAKKYYDENGNEVKRGGCLKWIGIGIIVIIVLIILGAIFSNGENNLDIADSGDNQTSQNQSVKEGKKSLAVGDSAEIDNIKFTVNSVEFTDERNQFAESNPERVIKINYTLENGQDEDYAFGIDTQLYVDGKKANTYPLGGIDGDIGFGSVSAGRTVDSSVYYGVDGQDIELEWQPMFSTKDKAIWKLSE</sequence>
<protein>
    <submittedName>
        <fullName evidence="5">DUF4352 domain-containing protein</fullName>
    </submittedName>
</protein>
<dbReference type="OrthoDB" id="2136626at2"/>
<dbReference type="InterPro" id="IPR029050">
    <property type="entry name" value="Immunoprotect_excell_Ig-like"/>
</dbReference>
<gene>
    <name evidence="4" type="ORF">AWM72_00460</name>
    <name evidence="5" type="ORF">CYJ28_00385</name>
</gene>
<dbReference type="Proteomes" id="UP000069912">
    <property type="component" value="Chromosome"/>
</dbReference>
<reference evidence="5 7" key="3">
    <citation type="submission" date="2017-12" db="EMBL/GenBank/DDBJ databases">
        <title>Phylogenetic diversity of female urinary microbiome.</title>
        <authorList>
            <person name="Thomas-White K."/>
            <person name="Wolfe A.J."/>
        </authorList>
    </citation>
    <scope>NUCLEOTIDE SEQUENCE [LARGE SCALE GENOMIC DNA]</scope>
    <source>
        <strain evidence="5 7">UMB0139</strain>
    </source>
</reference>
<keyword evidence="2" id="KW-0472">Membrane</keyword>
<keyword evidence="2" id="KW-1133">Transmembrane helix</keyword>
<dbReference type="KEGG" id="asan:AWM72_00460"/>
<evidence type="ECO:0000313" key="5">
    <source>
        <dbReference type="EMBL" id="PKZ23047.1"/>
    </source>
</evidence>
<proteinExistence type="predicted"/>
<keyword evidence="2" id="KW-0812">Transmembrane</keyword>
<reference evidence="4 6" key="1">
    <citation type="journal article" date="2016" name="Genome Announc.">
        <title>Complete Genome Sequences of Aerococcus christensenii CCUG 28831T, Aerococcus sanguinicola CCUG 43001T, Aerococcus urinae CCUG 36881T, Aerococcus urinaeequi CCUG 28094T, Aerococcus urinaehominis CCUG 42038 BT, and Aerococcus viridans CCUG 4311T.</title>
        <authorList>
            <person name="Carkaci D."/>
            <person name="Dargis R."/>
            <person name="Nielsen X.C."/>
            <person name="Skovgaard O."/>
            <person name="Fuursted K."/>
            <person name="Christensen J.J."/>
        </authorList>
    </citation>
    <scope>NUCLEOTIDE SEQUENCE [LARGE SCALE GENOMIC DNA]</scope>
    <source>
        <strain evidence="4 6">CCUG43001</strain>
    </source>
</reference>
<evidence type="ECO:0000313" key="7">
    <source>
        <dbReference type="Proteomes" id="UP000234239"/>
    </source>
</evidence>
<keyword evidence="1" id="KW-0732">Signal</keyword>
<reference evidence="6" key="2">
    <citation type="submission" date="2016-01" db="EMBL/GenBank/DDBJ databases">
        <title>Six Aerococcus type strain genome sequencing and assembly using PacBio and Illumina Hiseq.</title>
        <authorList>
            <person name="Carkaci D."/>
            <person name="Dargis R."/>
            <person name="Nielsen X.C."/>
            <person name="Skovgaard O."/>
            <person name="Fuursted K."/>
            <person name="Christensen J.J."/>
        </authorList>
    </citation>
    <scope>NUCLEOTIDE SEQUENCE [LARGE SCALE GENOMIC DNA]</scope>
    <source>
        <strain evidence="6">CCUG43001</strain>
    </source>
</reference>
<dbReference type="RefSeq" id="WP_067971596.1">
    <property type="nucleotide sequence ID" value="NZ_CAJHKN010000001.1"/>
</dbReference>
<dbReference type="Proteomes" id="UP000234239">
    <property type="component" value="Unassembled WGS sequence"/>
</dbReference>
<evidence type="ECO:0000313" key="4">
    <source>
        <dbReference type="EMBL" id="AMB93346.1"/>
    </source>
</evidence>
<dbReference type="AlphaFoldDB" id="A0A0X8F9N1"/>
<dbReference type="InterPro" id="IPR029051">
    <property type="entry name" value="DUF4352"/>
</dbReference>
<dbReference type="EMBL" id="PKGY01000001">
    <property type="protein sequence ID" value="PKZ23047.1"/>
    <property type="molecule type" value="Genomic_DNA"/>
</dbReference>
<evidence type="ECO:0000313" key="6">
    <source>
        <dbReference type="Proteomes" id="UP000069912"/>
    </source>
</evidence>
<evidence type="ECO:0000256" key="1">
    <source>
        <dbReference type="ARBA" id="ARBA00022729"/>
    </source>
</evidence>
<keyword evidence="6" id="KW-1185">Reference proteome</keyword>
<dbReference type="Gene3D" id="2.60.40.1240">
    <property type="match status" value="1"/>
</dbReference>
<feature type="domain" description="DUF4352" evidence="3">
    <location>
        <begin position="70"/>
        <end position="181"/>
    </location>
</feature>
<evidence type="ECO:0000259" key="3">
    <source>
        <dbReference type="Pfam" id="PF11611"/>
    </source>
</evidence>
<dbReference type="Pfam" id="PF11611">
    <property type="entry name" value="DUF4352"/>
    <property type="match status" value="1"/>
</dbReference>
<name>A0A0X8F9N1_9LACT</name>
<organism evidence="4 6">
    <name type="scientific">Aerococcus sanguinicola</name>
    <dbReference type="NCBI Taxonomy" id="119206"/>
    <lineage>
        <taxon>Bacteria</taxon>
        <taxon>Bacillati</taxon>
        <taxon>Bacillota</taxon>
        <taxon>Bacilli</taxon>
        <taxon>Lactobacillales</taxon>
        <taxon>Aerococcaceae</taxon>
        <taxon>Aerococcus</taxon>
    </lineage>
</organism>
<dbReference type="GeneID" id="92902545"/>
<dbReference type="EMBL" id="CP014160">
    <property type="protein sequence ID" value="AMB93346.1"/>
    <property type="molecule type" value="Genomic_DNA"/>
</dbReference>
<feature type="transmembrane region" description="Helical" evidence="2">
    <location>
        <begin position="21"/>
        <end position="39"/>
    </location>
</feature>